<dbReference type="InterPro" id="IPR002818">
    <property type="entry name" value="DJ-1/PfpI"/>
</dbReference>
<dbReference type="CDD" id="cd03135">
    <property type="entry name" value="GATase1_DJ-1"/>
    <property type="match status" value="1"/>
</dbReference>
<dbReference type="InterPro" id="IPR050325">
    <property type="entry name" value="Prot/Nucl_acid_deglycase"/>
</dbReference>
<dbReference type="Proteomes" id="UP000786183">
    <property type="component" value="Unassembled WGS sequence"/>
</dbReference>
<dbReference type="NCBIfam" id="TIGR01383">
    <property type="entry name" value="not_thiJ"/>
    <property type="match status" value="1"/>
</dbReference>
<organism evidence="2 3">
    <name type="scientific">Campylobacter canadensis</name>
    <dbReference type="NCBI Taxonomy" id="449520"/>
    <lineage>
        <taxon>Bacteria</taxon>
        <taxon>Pseudomonadati</taxon>
        <taxon>Campylobacterota</taxon>
        <taxon>Epsilonproteobacteria</taxon>
        <taxon>Campylobacterales</taxon>
        <taxon>Campylobacteraceae</taxon>
        <taxon>Campylobacter</taxon>
    </lineage>
</organism>
<dbReference type="SUPFAM" id="SSF52317">
    <property type="entry name" value="Class I glutamine amidotransferase-like"/>
    <property type="match status" value="1"/>
</dbReference>
<evidence type="ECO:0000259" key="1">
    <source>
        <dbReference type="Pfam" id="PF01965"/>
    </source>
</evidence>
<comment type="caution">
    <text evidence="2">The sequence shown here is derived from an EMBL/GenBank/DDBJ whole genome shotgun (WGS) entry which is preliminary data.</text>
</comment>
<name>A0ABS7WR66_9BACT</name>
<dbReference type="InterPro" id="IPR029062">
    <property type="entry name" value="Class_I_gatase-like"/>
</dbReference>
<dbReference type="RefSeq" id="WP_224325284.1">
    <property type="nucleotide sequence ID" value="NZ_JACGBB010000006.1"/>
</dbReference>
<dbReference type="PANTHER" id="PTHR48094:SF12">
    <property type="entry name" value="PARKINSON DISEASE PROTEIN 7 HOMOLOG"/>
    <property type="match status" value="1"/>
</dbReference>
<keyword evidence="3" id="KW-1185">Reference proteome</keyword>
<evidence type="ECO:0000313" key="2">
    <source>
        <dbReference type="EMBL" id="MBZ7987258.1"/>
    </source>
</evidence>
<gene>
    <name evidence="2" type="ORF">AVCANL283_03915</name>
</gene>
<reference evidence="2 3" key="1">
    <citation type="submission" date="2020-07" db="EMBL/GenBank/DDBJ databases">
        <title>Transfer of Campylobacter canadensis to the novel genus Avispirillum gen. nov., that also includes two novel species recovered from migratory waterfowl: Avispirillum anseris sp. nov. and Avispirillum brantae sp. nov.</title>
        <authorList>
            <person name="Miller W.G."/>
            <person name="Chapman M.H."/>
            <person name="Yee E."/>
            <person name="Inglis G.D."/>
        </authorList>
    </citation>
    <scope>NUCLEOTIDE SEQUENCE [LARGE SCALE GENOMIC DNA]</scope>
    <source>
        <strain evidence="2 3">L283</strain>
    </source>
</reference>
<proteinExistence type="predicted"/>
<dbReference type="Gene3D" id="3.40.50.880">
    <property type="match status" value="1"/>
</dbReference>
<feature type="domain" description="DJ-1/PfpI" evidence="1">
    <location>
        <begin position="2"/>
        <end position="169"/>
    </location>
</feature>
<protein>
    <submittedName>
        <fullName evidence="2">DJ-1/PfpI family protein</fullName>
    </submittedName>
</protein>
<sequence>MKNILIPFANGNEDIELISIVDILTRAKNGGAKLNIICAALNDSLEVKLDSGLVVKAHTTLNQVDFSTLDGIVLAGGFDGMNNLKNDERIINIIKDLNSKKKLVAALCASPMVLDKAGVIKGDFTCYPGCQNGINANHKSDKFVVVNENVITGIGPIASSFFALTILKELGFKEAYEGVKEGFLINHFNIEF</sequence>
<dbReference type="EMBL" id="JACGBB010000006">
    <property type="protein sequence ID" value="MBZ7987258.1"/>
    <property type="molecule type" value="Genomic_DNA"/>
</dbReference>
<evidence type="ECO:0000313" key="3">
    <source>
        <dbReference type="Proteomes" id="UP000786183"/>
    </source>
</evidence>
<dbReference type="Pfam" id="PF01965">
    <property type="entry name" value="DJ-1_PfpI"/>
    <property type="match status" value="1"/>
</dbReference>
<dbReference type="InterPro" id="IPR006287">
    <property type="entry name" value="DJ-1"/>
</dbReference>
<dbReference type="PANTHER" id="PTHR48094">
    <property type="entry name" value="PROTEIN/NUCLEIC ACID DEGLYCASE DJ-1-RELATED"/>
    <property type="match status" value="1"/>
</dbReference>
<accession>A0ABS7WR66</accession>